<keyword evidence="2" id="KW-1185">Reference proteome</keyword>
<sequence length="494" mass="54842">MRSTLRVILPNMLLTLGLASFTAQAETLVDKCSSPNDFSEILNCYKNQEASKPLLYVAKGTQVFPGVEKRSFDLSSQQWSPEGLVSPEQWKHSVDIYIPHNALHGQALLVANNGTNIPAGNKAKSEPTDFTQAMALEVARQTNTIVISLSNIPNQYLTYADDGVPRTEDSSVAHSWKLFLESPETRPYMSAHVPMMASLVKAMDLAQKELKPWNVERFIASGVSKRAWAAWLAAIADERVNAVVPFVIDGLGTAKVFEHTFQTYGKNWPLAFYDYYSEGVLRLRHTENFEKLLKIVDPLAYLDSAYAERLAIAKYIVNASSDDFFTPDNSDIYFDRLPGPKSLRVAPNSSHNGIRQFVESSLIPVVNRWQQDRPLPSVTTSATTHGTGKAVSLHFTEAPVQVTQWTAVNPMARDFRDACGIRYQPRHVTPSTPLHAQVQIETPEQGWTATFVEATFADGFVVTTPVQVLPDRYPTAAPPETGPLCKTLPEMASR</sequence>
<accession>A0ACC7MUC6</accession>
<protein>
    <submittedName>
        <fullName evidence="1">PhoPQ-activated pathogenicity-related family protein</fullName>
    </submittedName>
</protein>
<comment type="caution">
    <text evidence="1">The sequence shown here is derived from an EMBL/GenBank/DDBJ whole genome shotgun (WGS) entry which is preliminary data.</text>
</comment>
<name>A0ACC7MUC6_9PSED</name>
<reference evidence="1" key="1">
    <citation type="submission" date="2024-11" db="EMBL/GenBank/DDBJ databases">
        <authorList>
            <person name="Lucas J.A."/>
        </authorList>
    </citation>
    <scope>NUCLEOTIDE SEQUENCE</scope>
    <source>
        <strain evidence="1">Z 8.8</strain>
    </source>
</reference>
<organism evidence="1 2">
    <name type="scientific">Pseudomonas neuropathica</name>
    <dbReference type="NCBI Taxonomy" id="2730425"/>
    <lineage>
        <taxon>Bacteria</taxon>
        <taxon>Pseudomonadati</taxon>
        <taxon>Pseudomonadota</taxon>
        <taxon>Gammaproteobacteria</taxon>
        <taxon>Pseudomonadales</taxon>
        <taxon>Pseudomonadaceae</taxon>
        <taxon>Pseudomonas</taxon>
    </lineage>
</organism>
<evidence type="ECO:0000313" key="2">
    <source>
        <dbReference type="Proteomes" id="UP001622950"/>
    </source>
</evidence>
<dbReference type="EMBL" id="JBJHQE010000024">
    <property type="protein sequence ID" value="MFK9081908.1"/>
    <property type="molecule type" value="Genomic_DNA"/>
</dbReference>
<proteinExistence type="predicted"/>
<dbReference type="Proteomes" id="UP001622950">
    <property type="component" value="Unassembled WGS sequence"/>
</dbReference>
<evidence type="ECO:0000313" key="1">
    <source>
        <dbReference type="EMBL" id="MFK9081908.1"/>
    </source>
</evidence>
<gene>
    <name evidence="1" type="ORF">ACJEBM_14615</name>
</gene>